<evidence type="ECO:0000313" key="6">
    <source>
        <dbReference type="Proteomes" id="UP000001645"/>
    </source>
</evidence>
<dbReference type="PANTHER" id="PTHR16308:SF19">
    <property type="entry name" value="UBIQUITIN-ASSOCIATED PROTEIN 2"/>
    <property type="match status" value="1"/>
</dbReference>
<dbReference type="SUPFAM" id="SSF46934">
    <property type="entry name" value="UBA-like"/>
    <property type="match status" value="1"/>
</dbReference>
<dbReference type="GO" id="GO:0005737">
    <property type="term" value="C:cytoplasm"/>
    <property type="evidence" value="ECO:0007669"/>
    <property type="project" value="UniProtKB-SubCell"/>
</dbReference>
<organism evidence="5 6">
    <name type="scientific">Meleagris gallopavo</name>
    <name type="common">Wild turkey</name>
    <dbReference type="NCBI Taxonomy" id="9103"/>
    <lineage>
        <taxon>Eukaryota</taxon>
        <taxon>Metazoa</taxon>
        <taxon>Chordata</taxon>
        <taxon>Craniata</taxon>
        <taxon>Vertebrata</taxon>
        <taxon>Euteleostomi</taxon>
        <taxon>Archelosauria</taxon>
        <taxon>Archosauria</taxon>
        <taxon>Dinosauria</taxon>
        <taxon>Saurischia</taxon>
        <taxon>Theropoda</taxon>
        <taxon>Coelurosauria</taxon>
        <taxon>Aves</taxon>
        <taxon>Neognathae</taxon>
        <taxon>Galloanserae</taxon>
        <taxon>Galliformes</taxon>
        <taxon>Phasianidae</taxon>
        <taxon>Meleagridinae</taxon>
        <taxon>Meleagris</taxon>
    </lineage>
</organism>
<dbReference type="Proteomes" id="UP000001645">
    <property type="component" value="Chromosome W"/>
</dbReference>
<dbReference type="GeneTree" id="ENSGT00390000003453"/>
<dbReference type="Gene3D" id="1.10.8.10">
    <property type="entry name" value="DNA helicase RuvA subunit, C-terminal domain"/>
    <property type="match status" value="1"/>
</dbReference>
<reference evidence="5" key="2">
    <citation type="submission" date="2025-08" db="UniProtKB">
        <authorList>
            <consortium name="Ensembl"/>
        </authorList>
    </citation>
    <scope>IDENTIFICATION</scope>
</reference>
<dbReference type="PANTHER" id="PTHR16308">
    <property type="entry name" value="UBIQUITIN ASSOCIATED PROTEIN 2-LIKE/LINGERER"/>
    <property type="match status" value="1"/>
</dbReference>
<evidence type="ECO:0000313" key="5">
    <source>
        <dbReference type="Ensembl" id="ENSMGAP00000029982.1"/>
    </source>
</evidence>
<reference evidence="5 6" key="1">
    <citation type="journal article" date="2010" name="PLoS Biol.">
        <title>Multi-platform next-generation sequencing of the domestic turkey (Meleagris gallopavo): genome assembly and analysis.</title>
        <authorList>
            <person name="Dalloul R.A."/>
            <person name="Long J.A."/>
            <person name="Zimin A.V."/>
            <person name="Aslam L."/>
            <person name="Beal K."/>
            <person name="Blomberg L.A."/>
            <person name="Bouffard P."/>
            <person name="Burt D.W."/>
            <person name="Crasta O."/>
            <person name="Crooijmans R.P."/>
            <person name="Cooper K."/>
            <person name="Coulombe R.A."/>
            <person name="De S."/>
            <person name="Delany M.E."/>
            <person name="Dodgson J.B."/>
            <person name="Dong J.J."/>
            <person name="Evans C."/>
            <person name="Frederickson K.M."/>
            <person name="Flicek P."/>
            <person name="Florea L."/>
            <person name="Folkerts O."/>
            <person name="Groenen M.A."/>
            <person name="Harkins T.T."/>
            <person name="Herrero J."/>
            <person name="Hoffmann S."/>
            <person name="Megens H.J."/>
            <person name="Jiang A."/>
            <person name="de Jong P."/>
            <person name="Kaiser P."/>
            <person name="Kim H."/>
            <person name="Kim K.W."/>
            <person name="Kim S."/>
            <person name="Langenberger D."/>
            <person name="Lee M.K."/>
            <person name="Lee T."/>
            <person name="Mane S."/>
            <person name="Marcais G."/>
            <person name="Marz M."/>
            <person name="McElroy A.P."/>
            <person name="Modise T."/>
            <person name="Nefedov M."/>
            <person name="Notredame C."/>
            <person name="Paton I.R."/>
            <person name="Payne W.S."/>
            <person name="Pertea G."/>
            <person name="Prickett D."/>
            <person name="Puiu D."/>
            <person name="Qioa D."/>
            <person name="Raineri E."/>
            <person name="Ruffier M."/>
            <person name="Salzberg S.L."/>
            <person name="Schatz M.C."/>
            <person name="Scheuring C."/>
            <person name="Schmidt C.J."/>
            <person name="Schroeder S."/>
            <person name="Searle S.M."/>
            <person name="Smith E.J."/>
            <person name="Smith J."/>
            <person name="Sonstegard T.S."/>
            <person name="Stadler P.F."/>
            <person name="Tafer H."/>
            <person name="Tu Z.J."/>
            <person name="Van Tassell C.P."/>
            <person name="Vilella A.J."/>
            <person name="Williams K.P."/>
            <person name="Yorke J.A."/>
            <person name="Zhang L."/>
            <person name="Zhang H.B."/>
            <person name="Zhang X."/>
            <person name="Zhang Y."/>
            <person name="Reed K.M."/>
        </authorList>
    </citation>
    <scope>NUCLEOTIDE SEQUENCE [LARGE SCALE GENOMIC DNA]</scope>
</reference>
<keyword evidence="2" id="KW-0963">Cytoplasm</keyword>
<dbReference type="CDD" id="cd14277">
    <property type="entry name" value="UBA_UBP2_like"/>
    <property type="match status" value="1"/>
</dbReference>
<protein>
    <recommendedName>
        <fullName evidence="7">UBA domain-containing protein</fullName>
    </recommendedName>
</protein>
<feature type="region of interest" description="Disordered" evidence="4">
    <location>
        <begin position="40"/>
        <end position="116"/>
    </location>
</feature>
<accession>A0A803YDY5</accession>
<name>A0A803YDY5_MELGA</name>
<dbReference type="InterPro" id="IPR051833">
    <property type="entry name" value="TC-DDR_regulator"/>
</dbReference>
<evidence type="ECO:0000256" key="1">
    <source>
        <dbReference type="ARBA" id="ARBA00004496"/>
    </source>
</evidence>
<sequence>IFLLIEVTGKNQDECIVALHDCNGDVNRAINILLEGSSDTTSWETVGGKKKSLGKESSENKENREKRGDREVSRGRGSSNRRGRGGSHGREFKAEENGVDNNQGDRPSDRGKHGRGRGEMVAFVWDWYLLVSFSDMEL</sequence>
<evidence type="ECO:0000256" key="4">
    <source>
        <dbReference type="SAM" id="MobiDB-lite"/>
    </source>
</evidence>
<comment type="subcellular location">
    <subcellularLocation>
        <location evidence="1">Cytoplasm</location>
    </subcellularLocation>
</comment>
<keyword evidence="3" id="KW-0597">Phosphoprotein</keyword>
<dbReference type="InParanoid" id="A0A803YDY5"/>
<dbReference type="Ensembl" id="ENSMGAT00000036736.1">
    <property type="protein sequence ID" value="ENSMGAP00000029982.1"/>
    <property type="gene ID" value="ENSMGAG00000018609.1"/>
</dbReference>
<dbReference type="InterPro" id="IPR009060">
    <property type="entry name" value="UBA-like_sf"/>
</dbReference>
<evidence type="ECO:0008006" key="7">
    <source>
        <dbReference type="Google" id="ProtNLM"/>
    </source>
</evidence>
<reference evidence="5" key="3">
    <citation type="submission" date="2025-09" db="UniProtKB">
        <authorList>
            <consortium name="Ensembl"/>
        </authorList>
    </citation>
    <scope>IDENTIFICATION</scope>
</reference>
<dbReference type="GO" id="GO:0005634">
    <property type="term" value="C:nucleus"/>
    <property type="evidence" value="ECO:0007669"/>
    <property type="project" value="TreeGrafter"/>
</dbReference>
<proteinExistence type="predicted"/>
<evidence type="ECO:0000256" key="3">
    <source>
        <dbReference type="ARBA" id="ARBA00022553"/>
    </source>
</evidence>
<dbReference type="AlphaFoldDB" id="A0A803YDY5"/>
<evidence type="ECO:0000256" key="2">
    <source>
        <dbReference type="ARBA" id="ARBA00022490"/>
    </source>
</evidence>
<keyword evidence="6" id="KW-1185">Reference proteome</keyword>
<feature type="compositionally biased region" description="Basic and acidic residues" evidence="4">
    <location>
        <begin position="53"/>
        <end position="74"/>
    </location>
</feature>